<reference evidence="2 4" key="1">
    <citation type="journal article" date="2017" name="Nature">
        <title>The sunflower genome provides insights into oil metabolism, flowering and Asterid evolution.</title>
        <authorList>
            <person name="Badouin H."/>
            <person name="Gouzy J."/>
            <person name="Grassa C.J."/>
            <person name="Murat F."/>
            <person name="Staton S.E."/>
            <person name="Cottret L."/>
            <person name="Lelandais-Briere C."/>
            <person name="Owens G.L."/>
            <person name="Carrere S."/>
            <person name="Mayjonade B."/>
            <person name="Legrand L."/>
            <person name="Gill N."/>
            <person name="Kane N.C."/>
            <person name="Bowers J.E."/>
            <person name="Hubner S."/>
            <person name="Bellec A."/>
            <person name="Berard A."/>
            <person name="Berges H."/>
            <person name="Blanchet N."/>
            <person name="Boniface M.C."/>
            <person name="Brunel D."/>
            <person name="Catrice O."/>
            <person name="Chaidir N."/>
            <person name="Claudel C."/>
            <person name="Donnadieu C."/>
            <person name="Faraut T."/>
            <person name="Fievet G."/>
            <person name="Helmstetter N."/>
            <person name="King M."/>
            <person name="Knapp S.J."/>
            <person name="Lai Z."/>
            <person name="Le Paslier M.C."/>
            <person name="Lippi Y."/>
            <person name="Lorenzon L."/>
            <person name="Mandel J.R."/>
            <person name="Marage G."/>
            <person name="Marchand G."/>
            <person name="Marquand E."/>
            <person name="Bret-Mestries E."/>
            <person name="Morien E."/>
            <person name="Nambeesan S."/>
            <person name="Nguyen T."/>
            <person name="Pegot-Espagnet P."/>
            <person name="Pouilly N."/>
            <person name="Raftis F."/>
            <person name="Sallet E."/>
            <person name="Schiex T."/>
            <person name="Thomas J."/>
            <person name="Vandecasteele C."/>
            <person name="Vares D."/>
            <person name="Vear F."/>
            <person name="Vautrin S."/>
            <person name="Crespi M."/>
            <person name="Mangin B."/>
            <person name="Burke J.M."/>
            <person name="Salse J."/>
            <person name="Munos S."/>
            <person name="Vincourt P."/>
            <person name="Rieseberg L.H."/>
            <person name="Langlade N.B."/>
        </authorList>
    </citation>
    <scope>NUCLEOTIDE SEQUENCE [LARGE SCALE GENOMIC DNA]</scope>
    <source>
        <strain evidence="4">cv. SF193</strain>
        <tissue evidence="2">Leaves</tissue>
    </source>
</reference>
<reference evidence="3" key="2">
    <citation type="submission" date="2017-02" db="EMBL/GenBank/DDBJ databases">
        <title>Sunflower complete genome.</title>
        <authorList>
            <person name="Langlade N."/>
            <person name="Munos S."/>
        </authorList>
    </citation>
    <scope>NUCLEOTIDE SEQUENCE [LARGE SCALE GENOMIC DNA]</scope>
    <source>
        <tissue evidence="3">Leaves</tissue>
    </source>
</reference>
<accession>A0A251V7F6</accession>
<keyword evidence="4" id="KW-1185">Reference proteome</keyword>
<keyword evidence="1" id="KW-0472">Membrane</keyword>
<protein>
    <submittedName>
        <fullName evidence="3">Uncharacterized protein</fullName>
    </submittedName>
</protein>
<evidence type="ECO:0000313" key="3">
    <source>
        <dbReference type="EMBL" id="OTG31183.1"/>
    </source>
</evidence>
<sequence length="80" mass="9116">MCLLHKSFSTLLLSHHLQNRLNCIANLLFYAHVVLLLAFAPHGLMQTHVDVFFVIRQIVDSLGESKLRRVPSVKDSFLVC</sequence>
<evidence type="ECO:0000313" key="2">
    <source>
        <dbReference type="EMBL" id="KAF5814700.1"/>
    </source>
</evidence>
<dbReference type="EMBL" id="CM007892">
    <property type="protein sequence ID" value="OTG31183.1"/>
    <property type="molecule type" value="Genomic_DNA"/>
</dbReference>
<reference evidence="2" key="3">
    <citation type="submission" date="2020-06" db="EMBL/GenBank/DDBJ databases">
        <title>Helianthus annuus Genome sequencing and assembly Release 2.</title>
        <authorList>
            <person name="Gouzy J."/>
            <person name="Langlade N."/>
            <person name="Munos S."/>
        </authorList>
    </citation>
    <scope>NUCLEOTIDE SEQUENCE</scope>
    <source>
        <tissue evidence="2">Leaves</tissue>
    </source>
</reference>
<proteinExistence type="predicted"/>
<dbReference type="Gramene" id="mRNA:HanXRQr2_Chr03g0114081">
    <property type="protein sequence ID" value="mRNA:HanXRQr2_Chr03g0114081"/>
    <property type="gene ID" value="HanXRQr2_Chr03g0114081"/>
</dbReference>
<dbReference type="AlphaFoldDB" id="A0A251V7F6"/>
<keyword evidence="1" id="KW-1133">Transmembrane helix</keyword>
<feature type="transmembrane region" description="Helical" evidence="1">
    <location>
        <begin position="21"/>
        <end position="40"/>
    </location>
</feature>
<dbReference type="EMBL" id="MNCJ02000318">
    <property type="protein sequence ID" value="KAF5814700.1"/>
    <property type="molecule type" value="Genomic_DNA"/>
</dbReference>
<evidence type="ECO:0000313" key="4">
    <source>
        <dbReference type="Proteomes" id="UP000215914"/>
    </source>
</evidence>
<name>A0A251V7F6_HELAN</name>
<evidence type="ECO:0000256" key="1">
    <source>
        <dbReference type="SAM" id="Phobius"/>
    </source>
</evidence>
<dbReference type="InParanoid" id="A0A251V7F6"/>
<keyword evidence="1" id="KW-0812">Transmembrane</keyword>
<organism evidence="3 4">
    <name type="scientific">Helianthus annuus</name>
    <name type="common">Common sunflower</name>
    <dbReference type="NCBI Taxonomy" id="4232"/>
    <lineage>
        <taxon>Eukaryota</taxon>
        <taxon>Viridiplantae</taxon>
        <taxon>Streptophyta</taxon>
        <taxon>Embryophyta</taxon>
        <taxon>Tracheophyta</taxon>
        <taxon>Spermatophyta</taxon>
        <taxon>Magnoliopsida</taxon>
        <taxon>eudicotyledons</taxon>
        <taxon>Gunneridae</taxon>
        <taxon>Pentapetalae</taxon>
        <taxon>asterids</taxon>
        <taxon>campanulids</taxon>
        <taxon>Asterales</taxon>
        <taxon>Asteraceae</taxon>
        <taxon>Asteroideae</taxon>
        <taxon>Heliantheae alliance</taxon>
        <taxon>Heliantheae</taxon>
        <taxon>Helianthus</taxon>
    </lineage>
</organism>
<gene>
    <name evidence="3" type="ORF">HannXRQ_Chr03g0072691</name>
    <name evidence="2" type="ORF">HanXRQr2_Chr03g0114081</name>
</gene>
<dbReference type="Proteomes" id="UP000215914">
    <property type="component" value="Chromosome 3"/>
</dbReference>